<protein>
    <submittedName>
        <fullName evidence="2">von Willebrand factor A domain-containing protein 3B</fullName>
    </submittedName>
</protein>
<evidence type="ECO:0000256" key="1">
    <source>
        <dbReference type="SAM" id="MobiDB-lite"/>
    </source>
</evidence>
<feature type="compositionally biased region" description="Low complexity" evidence="1">
    <location>
        <begin position="840"/>
        <end position="853"/>
    </location>
</feature>
<dbReference type="InParanoid" id="K1PF07"/>
<feature type="compositionally biased region" description="Low complexity" evidence="1">
    <location>
        <begin position="1144"/>
        <end position="1202"/>
    </location>
</feature>
<dbReference type="SUPFAM" id="SSF53300">
    <property type="entry name" value="vWA-like"/>
    <property type="match status" value="1"/>
</dbReference>
<feature type="compositionally biased region" description="Basic and acidic residues" evidence="1">
    <location>
        <begin position="1424"/>
        <end position="1443"/>
    </location>
</feature>
<dbReference type="HOGENOM" id="CLU_236424_0_0_1"/>
<feature type="region of interest" description="Disordered" evidence="1">
    <location>
        <begin position="1568"/>
        <end position="1595"/>
    </location>
</feature>
<feature type="compositionally biased region" description="Low complexity" evidence="1">
    <location>
        <begin position="822"/>
        <end position="832"/>
    </location>
</feature>
<feature type="region of interest" description="Disordered" evidence="1">
    <location>
        <begin position="1118"/>
        <end position="1214"/>
    </location>
</feature>
<dbReference type="CDD" id="cd04508">
    <property type="entry name" value="Tudor_SF"/>
    <property type="match status" value="1"/>
</dbReference>
<dbReference type="InterPro" id="IPR002035">
    <property type="entry name" value="VWF_A"/>
</dbReference>
<dbReference type="InterPro" id="IPR036465">
    <property type="entry name" value="vWFA_dom_sf"/>
</dbReference>
<dbReference type="Gene3D" id="2.30.30.140">
    <property type="match status" value="2"/>
</dbReference>
<dbReference type="PANTHER" id="PTHR46785">
    <property type="entry name" value="VON WILLEBRAND FACTOR A DOMAIN-CONTAINING PROTEIN 3B"/>
    <property type="match status" value="1"/>
</dbReference>
<organism evidence="2">
    <name type="scientific">Magallana gigas</name>
    <name type="common">Pacific oyster</name>
    <name type="synonym">Crassostrea gigas</name>
    <dbReference type="NCBI Taxonomy" id="29159"/>
    <lineage>
        <taxon>Eukaryota</taxon>
        <taxon>Metazoa</taxon>
        <taxon>Spiralia</taxon>
        <taxon>Lophotrochozoa</taxon>
        <taxon>Mollusca</taxon>
        <taxon>Bivalvia</taxon>
        <taxon>Autobranchia</taxon>
        <taxon>Pteriomorphia</taxon>
        <taxon>Ostreida</taxon>
        <taxon>Ostreoidea</taxon>
        <taxon>Ostreidae</taxon>
        <taxon>Magallana</taxon>
    </lineage>
</organism>
<reference evidence="2" key="1">
    <citation type="journal article" date="2012" name="Nature">
        <title>The oyster genome reveals stress adaptation and complexity of shell formation.</title>
        <authorList>
            <person name="Zhang G."/>
            <person name="Fang X."/>
            <person name="Guo X."/>
            <person name="Li L."/>
            <person name="Luo R."/>
            <person name="Xu F."/>
            <person name="Yang P."/>
            <person name="Zhang L."/>
            <person name="Wang X."/>
            <person name="Qi H."/>
            <person name="Xiong Z."/>
            <person name="Que H."/>
            <person name="Xie Y."/>
            <person name="Holland P.W."/>
            <person name="Paps J."/>
            <person name="Zhu Y."/>
            <person name="Wu F."/>
            <person name="Chen Y."/>
            <person name="Wang J."/>
            <person name="Peng C."/>
            <person name="Meng J."/>
            <person name="Yang L."/>
            <person name="Liu J."/>
            <person name="Wen B."/>
            <person name="Zhang N."/>
            <person name="Huang Z."/>
            <person name="Zhu Q."/>
            <person name="Feng Y."/>
            <person name="Mount A."/>
            <person name="Hedgecock D."/>
            <person name="Xu Z."/>
            <person name="Liu Y."/>
            <person name="Domazet-Loso T."/>
            <person name="Du Y."/>
            <person name="Sun X."/>
            <person name="Zhang S."/>
            <person name="Liu B."/>
            <person name="Cheng P."/>
            <person name="Jiang X."/>
            <person name="Li J."/>
            <person name="Fan D."/>
            <person name="Wang W."/>
            <person name="Fu W."/>
            <person name="Wang T."/>
            <person name="Wang B."/>
            <person name="Zhang J."/>
            <person name="Peng Z."/>
            <person name="Li Y."/>
            <person name="Li N."/>
            <person name="Wang J."/>
            <person name="Chen M."/>
            <person name="He Y."/>
            <person name="Tan F."/>
            <person name="Song X."/>
            <person name="Zheng Q."/>
            <person name="Huang R."/>
            <person name="Yang H."/>
            <person name="Du X."/>
            <person name="Chen L."/>
            <person name="Yang M."/>
            <person name="Gaffney P.M."/>
            <person name="Wang S."/>
            <person name="Luo L."/>
            <person name="She Z."/>
            <person name="Ming Y."/>
            <person name="Huang W."/>
            <person name="Zhang S."/>
            <person name="Huang B."/>
            <person name="Zhang Y."/>
            <person name="Qu T."/>
            <person name="Ni P."/>
            <person name="Miao G."/>
            <person name="Wang J."/>
            <person name="Wang Q."/>
            <person name="Steinberg C.E."/>
            <person name="Wang H."/>
            <person name="Li N."/>
            <person name="Qian L."/>
            <person name="Zhang G."/>
            <person name="Li Y."/>
            <person name="Yang H."/>
            <person name="Liu X."/>
            <person name="Wang J."/>
            <person name="Yin Y."/>
            <person name="Wang J."/>
        </authorList>
    </citation>
    <scope>NUCLEOTIDE SEQUENCE [LARGE SCALE GENOMIC DNA]</scope>
    <source>
        <strain evidence="2">05x7-T-G4-1.051#20</strain>
    </source>
</reference>
<feature type="compositionally biased region" description="Polar residues" evidence="1">
    <location>
        <begin position="1454"/>
        <end position="1469"/>
    </location>
</feature>
<feature type="region of interest" description="Disordered" evidence="1">
    <location>
        <begin position="765"/>
        <end position="859"/>
    </location>
</feature>
<feature type="compositionally biased region" description="Basic residues" evidence="1">
    <location>
        <begin position="1509"/>
        <end position="1524"/>
    </location>
</feature>
<dbReference type="EMBL" id="JH817387">
    <property type="protein sequence ID" value="EKC20148.1"/>
    <property type="molecule type" value="Genomic_DNA"/>
</dbReference>
<sequence length="1871" mass="213795">MVYESRKNTSPSKLLALDPYKKNAYSQNVTFDIRHLDKSPAIRNAVVKASDESYDPEVSAKKTPAKDWELDVKSLISSKKWLQNYGLKKNRLTFFQILPVIGFKHSDDFDKTLKRPVSSRYGTGLFSTLFHPGEGKTFNITCGREMLKQIEGRLTQAIHLFNRRLEWLTTESRRLFGVIEEKAITIVLDIRNMSPQQFDQYRIALETVIYEQLTQISKFNLIRSADDMQMYHPECVPVTHDTIQGAVDWLWELDRLASVSKTATAEAVLKAMTDQHNEAVYLFTEGNSIDSCKELLKEKVQACSRKIPLHLVSYNCDSSDIVRFLREFARGIGSKFHAYAVVMEMDAYEGQPLDPKTNKANIVLKKKTFGGVPPGAGMREDVMLIFEELEEARNVRSQIQALTEQVPEPKIQIESKITKWDKEVLEEQYMGTKEWLGKYGLNARKLELFDVLGSVAFKHQDGAVDINMKPPENTQTDAVKHTKLVNARYCDRFPIVKWRDGRVVHVQVTPELHRDYERKMTVAVNSFHQRIDWLNKGSRALFGTVIEDQIYILIDTSASMLPSIQYLKDKLFLLMQEQIRHKKKFNLISFNSKATAWQNRLTDISELSLKGAWKWIQGLSCWGSTNTYAALQHALSDPGTQAIYLLTDGRPDQPPKSIIAQVQMHHTVPVHAISFNCNDKEANEFLFDLAKATGGRYHYFSEKGKDFDQPESWESEDIRLIKDEIQRGLESLDKVEELRDECSNLSYKKELAEMKRCSRDHVISNTDRTSAVPPLDTKDLYRSTPSPPPRPKSAPPVQSPRFTPTPPKSARPSVSSDFRPTPSSGRPQSARPRSSRPRSSKSLSASSKAGLSAIYKRKMNRHIGHTKTSMLRTLNSSGRFSPNEWLLPETRSLFEKQAERQKELALVLQKFCLSPDLLKVDESDNGIICLFLRFNMSPYVVDPDEAEEDANKKKRKKKVIRTKEMSSKMWLSKNGLVARKLTILDALSPTMVSHKTKYVPILDKHVVAKVFDEILPVAHVSSRTKNQITLVNPTAVDLKGYKKKVQKCIDLYKARLNKIVWNSLPESAKSDFDSVEPVSFEDNRVKLMKALDNAGWPIREQDILLLEKEIARGEKYKEQAEDLRRASDPNRQESFDDLLKNRSRGSSVSSSSRSSRRSSVSSRSSASSGRSRSSGSMRSRASPISPSSPRSRTLSRSPSPARSNKEDDELNVYEDKASVASSLNAYSHRDDEGHRSHNCLDRKPIKLRTQLQMEQEKELPQNIIRRVLDTLKGQSVVARRDSDGLYYPGTVVKCPDPRHALVEFEDKEQVLTPTRLMIATSGAIARPHLRVGDCVLVRVVNSDTKLECYAPGIVQVLPQDETVQAKFYTVMMYNGQQATVMRNYIMKISKSRFEFAIRYIADIQMQSQGSFDENVYVKTPRSARPSDKEKRGRREHRDRERKASPSPEVEISVVDQSESNPPTDQNSVCSDRPASARPPAPTPNTARSGKVMSPLPEEEGARSDSMERLHKKSKKMKQLKKQLKHQQDEFEAQQQKIQKQAKKLKKLKKKLKKRKKYEKSVKSNTAVIAVEDSDDSDDSKMKLRPETPSSVQAPEVTSGLLKLRKSLPCLREGEEVMARWSDEGWYFRGVVKQDCNDFSYIIEDSTRMCERIWREDIITDYDDANQIIQPNDPVVALHPDYSFSYAPGIVLKVYQNLEMKIRFYDGQVLEEKLPREEIYKLTQEKYEHDVNYIVQCETRWVGQAVVARDDRMGSYHLASVKERVGNGREYMLEWCDGEQSTQTSHHIFGVFTKHHPLSVGDHVLAMWDSNQHVYLPGWVAGIVGEKINIRFCDGTIRDVDDILQCFWLSSDYYENAVIFYNKCQTLRDDSA</sequence>
<feature type="compositionally biased region" description="Basic and acidic residues" evidence="1">
    <location>
        <begin position="1499"/>
        <end position="1508"/>
    </location>
</feature>
<dbReference type="Gene3D" id="3.40.50.410">
    <property type="entry name" value="von Willebrand factor, type A domain"/>
    <property type="match status" value="1"/>
</dbReference>
<feature type="compositionally biased region" description="Pro residues" evidence="1">
    <location>
        <begin position="785"/>
        <end position="809"/>
    </location>
</feature>
<gene>
    <name evidence="2" type="ORF">CGI_10006704</name>
</gene>
<feature type="compositionally biased region" description="Basic and acidic residues" evidence="1">
    <location>
        <begin position="1118"/>
        <end position="1140"/>
    </location>
</feature>
<dbReference type="Pfam" id="PF13768">
    <property type="entry name" value="VWA_3"/>
    <property type="match status" value="2"/>
</dbReference>
<dbReference type="SMART" id="SM00333">
    <property type="entry name" value="TUDOR"/>
    <property type="match status" value="2"/>
</dbReference>
<dbReference type="PANTHER" id="PTHR46785:SF1">
    <property type="entry name" value="VON WILLEBRAND FACTOR A DOMAIN-CONTAINING PROTEIN 3B"/>
    <property type="match status" value="1"/>
</dbReference>
<dbReference type="InterPro" id="IPR002999">
    <property type="entry name" value="Tudor"/>
</dbReference>
<proteinExistence type="predicted"/>
<dbReference type="InterPro" id="IPR032770">
    <property type="entry name" value="DUF4537"/>
</dbReference>
<evidence type="ECO:0000313" key="2">
    <source>
        <dbReference type="EMBL" id="EKC20148.1"/>
    </source>
</evidence>
<feature type="region of interest" description="Disordered" evidence="1">
    <location>
        <begin position="1414"/>
        <end position="1535"/>
    </location>
</feature>
<dbReference type="Pfam" id="PF15057">
    <property type="entry name" value="DUF4537"/>
    <property type="match status" value="3"/>
</dbReference>
<dbReference type="CDD" id="cd00198">
    <property type="entry name" value="vWFA"/>
    <property type="match status" value="2"/>
</dbReference>
<dbReference type="PROSITE" id="PS50234">
    <property type="entry name" value="VWFA"/>
    <property type="match status" value="1"/>
</dbReference>
<name>K1PF07_MAGGI</name>
<accession>K1PF07</accession>